<keyword evidence="4 5" id="KW-0539">Nucleus</keyword>
<evidence type="ECO:0000256" key="5">
    <source>
        <dbReference type="RuleBase" id="RU367076"/>
    </source>
</evidence>
<reference evidence="7 8" key="1">
    <citation type="journal article" date="2013" name="Curr. Biol.">
        <title>The Genome of the Foraminiferan Reticulomyxa filosa.</title>
        <authorList>
            <person name="Glockner G."/>
            <person name="Hulsmann N."/>
            <person name="Schleicher M."/>
            <person name="Noegel A.A."/>
            <person name="Eichinger L."/>
            <person name="Gallinger C."/>
            <person name="Pawlowski J."/>
            <person name="Sierra R."/>
            <person name="Euteneuer U."/>
            <person name="Pillet L."/>
            <person name="Moustafa A."/>
            <person name="Platzer M."/>
            <person name="Groth M."/>
            <person name="Szafranski K."/>
            <person name="Schliwa M."/>
        </authorList>
    </citation>
    <scope>NUCLEOTIDE SEQUENCE [LARGE SCALE GENOMIC DNA]</scope>
</reference>
<dbReference type="InterPro" id="IPR036388">
    <property type="entry name" value="WH-like_DNA-bd_sf"/>
</dbReference>
<gene>
    <name evidence="7" type="ORF">RFI_30586</name>
</gene>
<sequence length="218" mass="25328">MVTGRNASCKNVDKVLEELSDGCDICLEMRDVTPLLLIENGDQYYVNVRGIIDRLRLLDVQTLVQSRFGVECARLFKVIIDFKYIGERQLGEICLMNLNEVRQCLYTMMNENYLEVQEIPRSVDRDPHRTYYAWYVPWIALHEKVLCSMYNCLGNLLERKQLILTKQEELSTQLPTSKSKAGQRENLDAQLQMANNALAKVQVAITKLLHQIMLHRDF</sequence>
<evidence type="ECO:0000313" key="7">
    <source>
        <dbReference type="EMBL" id="ETO06807.1"/>
    </source>
</evidence>
<dbReference type="Proteomes" id="UP000023152">
    <property type="component" value="Unassembled WGS sequence"/>
</dbReference>
<comment type="function">
    <text evidence="5">DNA-dependent RNA polymerase catalyzes the transcription of DNA into RNA using the four ribonucleoside triphosphates as substrates. Specific core component of RNA polymerase III which synthesizes small RNAs, such as 5S rRNA and tRNAs.</text>
</comment>
<evidence type="ECO:0000256" key="3">
    <source>
        <dbReference type="ARBA" id="ARBA00023163"/>
    </source>
</evidence>
<dbReference type="InterPro" id="IPR039748">
    <property type="entry name" value="RPC3"/>
</dbReference>
<dbReference type="GO" id="GO:0005666">
    <property type="term" value="C:RNA polymerase III complex"/>
    <property type="evidence" value="ECO:0007669"/>
    <property type="project" value="UniProtKB-UniRule"/>
</dbReference>
<dbReference type="GO" id="GO:0003697">
    <property type="term" value="F:single-stranded DNA binding"/>
    <property type="evidence" value="ECO:0007669"/>
    <property type="project" value="UniProtKB-UniRule"/>
</dbReference>
<evidence type="ECO:0000256" key="4">
    <source>
        <dbReference type="ARBA" id="ARBA00023242"/>
    </source>
</evidence>
<evidence type="ECO:0000259" key="6">
    <source>
        <dbReference type="Pfam" id="PF22536"/>
    </source>
</evidence>
<dbReference type="Pfam" id="PF22536">
    <property type="entry name" value="WHD_POLR3C"/>
    <property type="match status" value="1"/>
</dbReference>
<dbReference type="EMBL" id="ASPP01026776">
    <property type="protein sequence ID" value="ETO06807.1"/>
    <property type="molecule type" value="Genomic_DNA"/>
</dbReference>
<dbReference type="InterPro" id="IPR055207">
    <property type="entry name" value="POLR3C_WHD"/>
</dbReference>
<accession>X6M083</accession>
<comment type="subcellular location">
    <subcellularLocation>
        <location evidence="1 5">Nucleus</location>
    </subcellularLocation>
</comment>
<feature type="domain" description="DNA-directed RNA polymerase III subunit RPC3 winged-helix" evidence="6">
    <location>
        <begin position="60"/>
        <end position="136"/>
    </location>
</feature>
<evidence type="ECO:0000256" key="2">
    <source>
        <dbReference type="ARBA" id="ARBA00022478"/>
    </source>
</evidence>
<dbReference type="PANTHER" id="PTHR12949">
    <property type="entry name" value="RNA POLYMERASE III DNA DIRECTED -RELATED"/>
    <property type="match status" value="1"/>
</dbReference>
<dbReference type="Gene3D" id="1.10.10.10">
    <property type="entry name" value="Winged helix-like DNA-binding domain superfamily/Winged helix DNA-binding domain"/>
    <property type="match status" value="1"/>
</dbReference>
<comment type="subunit">
    <text evidence="5">Component of the RNA polymerase III (Pol III) complex consisting of 17 subunits.</text>
</comment>
<protein>
    <recommendedName>
        <fullName evidence="5">DNA-directed RNA polymerase III subunit RPC3</fullName>
        <shortName evidence="5">RNA polymerase III subunit C3</shortName>
    </recommendedName>
</protein>
<dbReference type="PANTHER" id="PTHR12949:SF0">
    <property type="entry name" value="DNA-DIRECTED RNA POLYMERASE III SUBUNIT RPC3"/>
    <property type="match status" value="1"/>
</dbReference>
<comment type="caution">
    <text evidence="7">The sequence shown here is derived from an EMBL/GenBank/DDBJ whole genome shotgun (WGS) entry which is preliminary data.</text>
</comment>
<comment type="similarity">
    <text evidence="5">Belongs to the eukaryotic RPC3/POLR3C RNA polymerase subunit family.</text>
</comment>
<keyword evidence="8" id="KW-1185">Reference proteome</keyword>
<evidence type="ECO:0000256" key="1">
    <source>
        <dbReference type="ARBA" id="ARBA00004123"/>
    </source>
</evidence>
<proteinExistence type="inferred from homology"/>
<dbReference type="OrthoDB" id="272392at2759"/>
<keyword evidence="2 5" id="KW-0240">DNA-directed RNA polymerase</keyword>
<name>X6M083_RETFI</name>
<organism evidence="7 8">
    <name type="scientific">Reticulomyxa filosa</name>
    <dbReference type="NCBI Taxonomy" id="46433"/>
    <lineage>
        <taxon>Eukaryota</taxon>
        <taxon>Sar</taxon>
        <taxon>Rhizaria</taxon>
        <taxon>Retaria</taxon>
        <taxon>Foraminifera</taxon>
        <taxon>Monothalamids</taxon>
        <taxon>Reticulomyxidae</taxon>
        <taxon>Reticulomyxa</taxon>
    </lineage>
</organism>
<dbReference type="AlphaFoldDB" id="X6M083"/>
<keyword evidence="3 5" id="KW-0804">Transcription</keyword>
<evidence type="ECO:0000313" key="8">
    <source>
        <dbReference type="Proteomes" id="UP000023152"/>
    </source>
</evidence>